<evidence type="ECO:0000313" key="2">
    <source>
        <dbReference type="EMBL" id="KAF7172853.1"/>
    </source>
</evidence>
<comment type="caution">
    <text evidence="1">The sequence shown here is derived from an EMBL/GenBank/DDBJ whole genome shotgun (WGS) entry which is preliminary data.</text>
</comment>
<organism evidence="1 3">
    <name type="scientific">Aspergillus hiratsukae</name>
    <dbReference type="NCBI Taxonomy" id="1194566"/>
    <lineage>
        <taxon>Eukaryota</taxon>
        <taxon>Fungi</taxon>
        <taxon>Dikarya</taxon>
        <taxon>Ascomycota</taxon>
        <taxon>Pezizomycotina</taxon>
        <taxon>Eurotiomycetes</taxon>
        <taxon>Eurotiomycetidae</taxon>
        <taxon>Eurotiales</taxon>
        <taxon>Aspergillaceae</taxon>
        <taxon>Aspergillus</taxon>
        <taxon>Aspergillus subgen. Fumigati</taxon>
    </lineage>
</organism>
<dbReference type="PANTHER" id="PTHR31723">
    <property type="entry name" value="PATHOGENESIS-RELATED FAMILY PROTEIN"/>
    <property type="match status" value="1"/>
</dbReference>
<reference evidence="1" key="1">
    <citation type="submission" date="2020-06" db="EMBL/GenBank/DDBJ databases">
        <title>Draft genome sequences of strains closely related to Aspergillus parafelis and Aspergillus hiratsukae.</title>
        <authorList>
            <person name="Dos Santos R.A.C."/>
            <person name="Rivero-Menendez O."/>
            <person name="Steenwyk J.L."/>
            <person name="Mead M.E."/>
            <person name="Goldman G.H."/>
            <person name="Alastruey-Izquierdo A."/>
            <person name="Rokas A."/>
        </authorList>
    </citation>
    <scope>NUCLEOTIDE SEQUENCE</scope>
    <source>
        <strain evidence="1">CNM-CM5793</strain>
        <strain evidence="2">CNM-CM6106</strain>
    </source>
</reference>
<evidence type="ECO:0000313" key="3">
    <source>
        <dbReference type="Proteomes" id="UP000630445"/>
    </source>
</evidence>
<dbReference type="PANTHER" id="PTHR31723:SF10">
    <property type="entry name" value="PATHOGEN-RELATED PROTEIN"/>
    <property type="match status" value="1"/>
</dbReference>
<dbReference type="EMBL" id="JACBAD010002106">
    <property type="protein sequence ID" value="KAF7116111.1"/>
    <property type="molecule type" value="Genomic_DNA"/>
</dbReference>
<keyword evidence="3" id="KW-1185">Reference proteome</keyword>
<dbReference type="Proteomes" id="UP000662466">
    <property type="component" value="Unassembled WGS sequence"/>
</dbReference>
<dbReference type="Proteomes" id="UP000630445">
    <property type="component" value="Unassembled WGS sequence"/>
</dbReference>
<accession>A0A8H6UBY5</accession>
<proteinExistence type="predicted"/>
<evidence type="ECO:0000313" key="1">
    <source>
        <dbReference type="EMBL" id="KAF7116111.1"/>
    </source>
</evidence>
<dbReference type="OrthoDB" id="65445at2759"/>
<dbReference type="InterPro" id="IPR053218">
    <property type="entry name" value="Pathogen-related_defense"/>
</dbReference>
<sequence length="188" mass="20962">MGEDGLPDYVLDPNAVLNDKYAAWRYGAPSDYSKTRAFYEETKQTTHQAGSLPSLVSNLVRNWEIEASFKTSLDYWRTIDHSKYTFSLNGGSPQTGDHMLRSRGKGHCQSAWWIGGLIDIQGIVIARVNDSLQLENIDVWFDAMDMFRQIAREETIEGETKGLVEAAGGCPVLGHGSANILLLPFSFE</sequence>
<name>A0A8H6UBY5_9EURO</name>
<gene>
    <name evidence="1" type="ORF">CNMCM5793_004131</name>
    <name evidence="2" type="ORF">CNMCM6106_006948</name>
</gene>
<protein>
    <submittedName>
        <fullName evidence="1">Uncharacterized protein</fullName>
    </submittedName>
</protein>
<dbReference type="AlphaFoldDB" id="A0A8H6UBY5"/>
<dbReference type="EMBL" id="JACBAF010001824">
    <property type="protein sequence ID" value="KAF7172853.1"/>
    <property type="molecule type" value="Genomic_DNA"/>
</dbReference>